<sequence length="227" mass="24488">MTASVSRAATVAGVQPAFDVVNAKLRSALRDGHESAPTRVAHLGALITWAEVDHRSPAVTSIRLPDNPTAAWLVAGINDDAITQERRDRRVVIIENPLRALRHISDGAGEWVTREVSSAIAGTCRGAIHAAGNLEEAGLYVRCPSRRSAHKLAAAIGRLAGVAPDIGPRAIRIKSGDIPKVLAHIGIPDDVIAYLHAMHRAAKDEDRTNSKELDMIEREHRTQMVAR</sequence>
<geneLocation type="plasmid" evidence="2">
    <name>pCBMA213_1</name>
</geneLocation>
<dbReference type="RefSeq" id="WP_172692688.1">
    <property type="nucleotide sequence ID" value="NZ_MF600313.1"/>
</dbReference>
<proteinExistence type="predicted"/>
<dbReference type="AlphaFoldDB" id="A0A343VRM3"/>
<gene>
    <name evidence="2" type="ORF">B5P44_p00252</name>
</gene>
<dbReference type="EMBL" id="MF600313">
    <property type="protein sequence ID" value="AVN58547.1"/>
    <property type="molecule type" value="Genomic_DNA"/>
</dbReference>
<reference evidence="2" key="1">
    <citation type="journal article" date="2018" name="Front. Microbiol.">
        <title>Beyond the Limits: tRNA Array Units in Mycobacterium Genomes.</title>
        <authorList>
            <person name="Morgado S.M."/>
            <person name="Vicente A.C."/>
        </authorList>
    </citation>
    <scope>NUCLEOTIDE SEQUENCE</scope>
    <source>
        <strain evidence="2">CBMA 213</strain>
        <plasmid evidence="2">pCBMA213_1</plasmid>
    </source>
</reference>
<keyword evidence="2" id="KW-0614">Plasmid</keyword>
<organism evidence="2">
    <name type="scientific">Mycolicibacterium sp. CBMA 213</name>
    <dbReference type="NCBI Taxonomy" id="1968788"/>
    <lineage>
        <taxon>Bacteria</taxon>
        <taxon>Bacillati</taxon>
        <taxon>Actinomycetota</taxon>
        <taxon>Actinomycetes</taxon>
        <taxon>Mycobacteriales</taxon>
        <taxon>Mycobacteriaceae</taxon>
        <taxon>Mycolicibacterium</taxon>
    </lineage>
</organism>
<evidence type="ECO:0000256" key="1">
    <source>
        <dbReference type="SAM" id="MobiDB-lite"/>
    </source>
</evidence>
<name>A0A343VRM3_9MYCO</name>
<accession>A0A343VRM3</accession>
<evidence type="ECO:0000313" key="2">
    <source>
        <dbReference type="EMBL" id="AVN58547.1"/>
    </source>
</evidence>
<feature type="region of interest" description="Disordered" evidence="1">
    <location>
        <begin position="203"/>
        <end position="227"/>
    </location>
</feature>
<protein>
    <submittedName>
        <fullName evidence="2">Uncharacterized protein</fullName>
    </submittedName>
</protein>